<feature type="transmembrane region" description="Helical" evidence="2">
    <location>
        <begin position="6"/>
        <end position="23"/>
    </location>
</feature>
<evidence type="ECO:0000313" key="4">
    <source>
        <dbReference type="EMBL" id="SPJ24878.1"/>
    </source>
</evidence>
<dbReference type="InterPro" id="IPR006076">
    <property type="entry name" value="FAD-dep_OxRdtase"/>
</dbReference>
<name>A0A2R8BXI9_9RHOB</name>
<accession>A0A2R8BXI9</accession>
<dbReference type="AlphaFoldDB" id="A0A2R8BXI9"/>
<dbReference type="EC" id="1.4.99.5" evidence="4"/>
<feature type="domain" description="FAD dependent oxidoreductase" evidence="3">
    <location>
        <begin position="5"/>
        <end position="362"/>
    </location>
</feature>
<evidence type="ECO:0000259" key="3">
    <source>
        <dbReference type="Pfam" id="PF01266"/>
    </source>
</evidence>
<proteinExistence type="predicted"/>
<dbReference type="GO" id="GO:0005737">
    <property type="term" value="C:cytoplasm"/>
    <property type="evidence" value="ECO:0007669"/>
    <property type="project" value="TreeGrafter"/>
</dbReference>
<keyword evidence="2" id="KW-0812">Transmembrane</keyword>
<dbReference type="SUPFAM" id="SSF51905">
    <property type="entry name" value="FAD/NAD(P)-binding domain"/>
    <property type="match status" value="1"/>
</dbReference>
<reference evidence="4 5" key="1">
    <citation type="submission" date="2018-03" db="EMBL/GenBank/DDBJ databases">
        <authorList>
            <person name="Keele B.F."/>
        </authorList>
    </citation>
    <scope>NUCLEOTIDE SEQUENCE [LARGE SCALE GENOMIC DNA]</scope>
    <source>
        <strain evidence="4 5">CECT 8504</strain>
    </source>
</reference>
<evidence type="ECO:0000313" key="5">
    <source>
        <dbReference type="Proteomes" id="UP000244912"/>
    </source>
</evidence>
<dbReference type="GO" id="GO:0050622">
    <property type="term" value="F:glycine dehydrogenase (cyanide-forming) activity"/>
    <property type="evidence" value="ECO:0007669"/>
    <property type="project" value="UniProtKB-EC"/>
</dbReference>
<dbReference type="InterPro" id="IPR036188">
    <property type="entry name" value="FAD/NAD-bd_sf"/>
</dbReference>
<dbReference type="Gene3D" id="3.30.9.10">
    <property type="entry name" value="D-Amino Acid Oxidase, subunit A, domain 2"/>
    <property type="match status" value="1"/>
</dbReference>
<dbReference type="EMBL" id="ONZF01000006">
    <property type="protein sequence ID" value="SPJ24878.1"/>
    <property type="molecule type" value="Genomic_DNA"/>
</dbReference>
<organism evidence="4 5">
    <name type="scientific">Palleronia abyssalis</name>
    <dbReference type="NCBI Taxonomy" id="1501240"/>
    <lineage>
        <taxon>Bacteria</taxon>
        <taxon>Pseudomonadati</taxon>
        <taxon>Pseudomonadota</taxon>
        <taxon>Alphaproteobacteria</taxon>
        <taxon>Rhodobacterales</taxon>
        <taxon>Roseobacteraceae</taxon>
        <taxon>Palleronia</taxon>
    </lineage>
</organism>
<dbReference type="PANTHER" id="PTHR13847">
    <property type="entry name" value="SARCOSINE DEHYDROGENASE-RELATED"/>
    <property type="match status" value="1"/>
</dbReference>
<keyword evidence="1 4" id="KW-0560">Oxidoreductase</keyword>
<evidence type="ECO:0000256" key="2">
    <source>
        <dbReference type="SAM" id="Phobius"/>
    </source>
</evidence>
<dbReference type="RefSeq" id="WP_108894693.1">
    <property type="nucleotide sequence ID" value="NZ_ONZF01000006.1"/>
</dbReference>
<keyword evidence="5" id="KW-1185">Reference proteome</keyword>
<keyword evidence="2" id="KW-0472">Membrane</keyword>
<protein>
    <submittedName>
        <fullName evidence="4">Hydrogen cyanide synthase subunit HcnC</fullName>
        <ecNumber evidence="4">1.4.99.5</ecNumber>
    </submittedName>
</protein>
<evidence type="ECO:0000256" key="1">
    <source>
        <dbReference type="ARBA" id="ARBA00023002"/>
    </source>
</evidence>
<sequence length="393" mass="42716">MDHYDILIVGAGIMGASAAWHLIRRDLALRIAMVERDPTFMFAASTATNSCLRQQFTTEVNIRASQYTADIIRDFRAHTGDAEAPEVALVPFGYLYLAADPAGAKALRQAHALQSSLGAGPRLLDRDALAAAFPFIDTTDITLASHGTRDEGYFDGHALWSYWRRAAKRAGVTEIRGEVVEVDRVLDEGRIRGVTLLDRTRIACDWVVNAAGGRAGEFAKLAGEDLPVERRKRFTYVFEAERPLPAKLPLTIDPSGIHVRSDGALYMAGAAPPDDVAVAADDFTDQPDLWEDRVWPALAARVPAFEAIRLRRSWVGHYDMNMFDRNAILGPGPNCPNLVHCAGFSGHGLQHAAAMGRGVSELVHSGRFESLDLSAFSPARLTGRAGSVEGAVI</sequence>
<dbReference type="Gene3D" id="3.50.50.60">
    <property type="entry name" value="FAD/NAD(P)-binding domain"/>
    <property type="match status" value="1"/>
</dbReference>
<keyword evidence="2" id="KW-1133">Transmembrane helix</keyword>
<dbReference type="OrthoDB" id="9806452at2"/>
<dbReference type="Pfam" id="PF01266">
    <property type="entry name" value="DAO"/>
    <property type="match status" value="1"/>
</dbReference>
<dbReference type="PANTHER" id="PTHR13847:SF287">
    <property type="entry name" value="FAD-DEPENDENT OXIDOREDUCTASE DOMAIN-CONTAINING PROTEIN 1"/>
    <property type="match status" value="1"/>
</dbReference>
<dbReference type="Proteomes" id="UP000244912">
    <property type="component" value="Unassembled WGS sequence"/>
</dbReference>
<gene>
    <name evidence="4" type="primary">hcnC</name>
    <name evidence="4" type="ORF">PAA8504_02719</name>
</gene>
<dbReference type="GO" id="GO:0032981">
    <property type="term" value="P:mitochondrial respiratory chain complex I assembly"/>
    <property type="evidence" value="ECO:0007669"/>
    <property type="project" value="TreeGrafter"/>
</dbReference>